<evidence type="ECO:0000313" key="1">
    <source>
        <dbReference type="EMBL" id="MBM7556034.1"/>
    </source>
</evidence>
<accession>A0A938XQY1</accession>
<gene>
    <name evidence="1" type="ORF">JOC47_000868</name>
</gene>
<protein>
    <submittedName>
        <fullName evidence="1">Uncharacterized protein</fullName>
    </submittedName>
</protein>
<keyword evidence="2" id="KW-1185">Reference proteome</keyword>
<reference evidence="1" key="1">
    <citation type="submission" date="2021-01" db="EMBL/GenBank/DDBJ databases">
        <title>Genomic Encyclopedia of Type Strains, Phase IV (KMG-IV): sequencing the most valuable type-strain genomes for metagenomic binning, comparative biology and taxonomic classification.</title>
        <authorList>
            <person name="Goeker M."/>
        </authorList>
    </citation>
    <scope>NUCLEOTIDE SEQUENCE</scope>
    <source>
        <strain evidence="1">DSM 23230</strain>
    </source>
</reference>
<sequence>MFKTRRLLVKRKVEKMGLHGVFFEFDFNCLTGQLFYC</sequence>
<proteinExistence type="predicted"/>
<dbReference type="Proteomes" id="UP000774000">
    <property type="component" value="Unassembled WGS sequence"/>
</dbReference>
<organism evidence="1 2">
    <name type="scientific">Halanaerobacter jeridensis</name>
    <dbReference type="NCBI Taxonomy" id="706427"/>
    <lineage>
        <taxon>Bacteria</taxon>
        <taxon>Bacillati</taxon>
        <taxon>Bacillota</taxon>
        <taxon>Clostridia</taxon>
        <taxon>Halanaerobiales</taxon>
        <taxon>Halobacteroidaceae</taxon>
        <taxon>Halanaerobacter</taxon>
    </lineage>
</organism>
<name>A0A938XQY1_9FIRM</name>
<comment type="caution">
    <text evidence="1">The sequence shown here is derived from an EMBL/GenBank/DDBJ whole genome shotgun (WGS) entry which is preliminary data.</text>
</comment>
<dbReference type="AlphaFoldDB" id="A0A938XQY1"/>
<evidence type="ECO:0000313" key="2">
    <source>
        <dbReference type="Proteomes" id="UP000774000"/>
    </source>
</evidence>
<dbReference type="EMBL" id="JAFBDQ010000003">
    <property type="protein sequence ID" value="MBM7556034.1"/>
    <property type="molecule type" value="Genomic_DNA"/>
</dbReference>